<feature type="non-terminal residue" evidence="5">
    <location>
        <position position="98"/>
    </location>
</feature>
<evidence type="ECO:0000256" key="2">
    <source>
        <dbReference type="ARBA" id="ARBA00022679"/>
    </source>
</evidence>
<dbReference type="InterPro" id="IPR043129">
    <property type="entry name" value="ATPase_NBD"/>
</dbReference>
<dbReference type="Pfam" id="PF00370">
    <property type="entry name" value="FGGY_N"/>
    <property type="match status" value="1"/>
</dbReference>
<keyword evidence="6" id="KW-1185">Reference proteome</keyword>
<dbReference type="GO" id="GO:0016301">
    <property type="term" value="F:kinase activity"/>
    <property type="evidence" value="ECO:0007669"/>
    <property type="project" value="UniProtKB-KW"/>
</dbReference>
<sequence>MALLCGIDVGTTHVKVGFFDDRGGCAASVRRPTPRTLPALVAAVLEALEECAARAGRAPEAIGIAGMAETGVPLDASGHPLTPLLWWNDRRGTREAAA</sequence>
<gene>
    <name evidence="5" type="ORF">E1295_33455</name>
</gene>
<keyword evidence="2" id="KW-0808">Transferase</keyword>
<evidence type="ECO:0000313" key="5">
    <source>
        <dbReference type="EMBL" id="TDE38806.1"/>
    </source>
</evidence>
<dbReference type="GO" id="GO:0005975">
    <property type="term" value="P:carbohydrate metabolic process"/>
    <property type="evidence" value="ECO:0007669"/>
    <property type="project" value="InterPro"/>
</dbReference>
<accession>A0A4V6PG85</accession>
<dbReference type="AlphaFoldDB" id="A0A4V6PG85"/>
<evidence type="ECO:0000259" key="4">
    <source>
        <dbReference type="Pfam" id="PF00370"/>
    </source>
</evidence>
<evidence type="ECO:0000256" key="3">
    <source>
        <dbReference type="ARBA" id="ARBA00022777"/>
    </source>
</evidence>
<dbReference type="Proteomes" id="UP000295136">
    <property type="component" value="Unassembled WGS sequence"/>
</dbReference>
<comment type="caution">
    <text evidence="5">The sequence shown here is derived from an EMBL/GenBank/DDBJ whole genome shotgun (WGS) entry which is preliminary data.</text>
</comment>
<comment type="similarity">
    <text evidence="1">Belongs to the FGGY kinase family.</text>
</comment>
<proteinExistence type="inferred from homology"/>
<evidence type="ECO:0000256" key="1">
    <source>
        <dbReference type="ARBA" id="ARBA00009156"/>
    </source>
</evidence>
<dbReference type="EMBL" id="SMLD01000118">
    <property type="protein sequence ID" value="TDE38806.1"/>
    <property type="molecule type" value="Genomic_DNA"/>
</dbReference>
<organism evidence="5 6">
    <name type="scientific">Nonomuraea mesophila</name>
    <dbReference type="NCBI Taxonomy" id="2530382"/>
    <lineage>
        <taxon>Bacteria</taxon>
        <taxon>Bacillati</taxon>
        <taxon>Actinomycetota</taxon>
        <taxon>Actinomycetes</taxon>
        <taxon>Streptosporangiales</taxon>
        <taxon>Streptosporangiaceae</taxon>
        <taxon>Nonomuraea</taxon>
    </lineage>
</organism>
<dbReference type="PANTHER" id="PTHR43095">
    <property type="entry name" value="SUGAR KINASE"/>
    <property type="match status" value="1"/>
</dbReference>
<dbReference type="RefSeq" id="WP_246080647.1">
    <property type="nucleotide sequence ID" value="NZ_SMLD01000118.1"/>
</dbReference>
<dbReference type="SUPFAM" id="SSF53067">
    <property type="entry name" value="Actin-like ATPase domain"/>
    <property type="match status" value="1"/>
</dbReference>
<evidence type="ECO:0000313" key="6">
    <source>
        <dbReference type="Proteomes" id="UP000295136"/>
    </source>
</evidence>
<keyword evidence="3" id="KW-0418">Kinase</keyword>
<reference evidence="5 6" key="1">
    <citation type="submission" date="2019-03" db="EMBL/GenBank/DDBJ databases">
        <title>Draft genome sequences of novel Actinobacteria.</title>
        <authorList>
            <person name="Sahin N."/>
            <person name="Ay H."/>
            <person name="Saygin H."/>
        </authorList>
    </citation>
    <scope>NUCLEOTIDE SEQUENCE [LARGE SCALE GENOMIC DNA]</scope>
    <source>
        <strain evidence="5 6">6K102</strain>
    </source>
</reference>
<dbReference type="InterPro" id="IPR018484">
    <property type="entry name" value="FGGY_N"/>
</dbReference>
<dbReference type="Gene3D" id="3.30.420.40">
    <property type="match status" value="1"/>
</dbReference>
<name>A0A4V6PG85_9ACTN</name>
<protein>
    <recommendedName>
        <fullName evidence="4">Carbohydrate kinase FGGY N-terminal domain-containing protein</fullName>
    </recommendedName>
</protein>
<dbReference type="InterPro" id="IPR050406">
    <property type="entry name" value="FGGY_Carb_Kinase"/>
</dbReference>
<feature type="domain" description="Carbohydrate kinase FGGY N-terminal" evidence="4">
    <location>
        <begin position="5"/>
        <end position="94"/>
    </location>
</feature>